<sequence length="227" mass="24256">MKFSILGGLILIASRVLAECSDDDAGTLGKCLTTLSSSGFGGTAELFSKKEEVEAFCKNFTDVDDCKNAVPILTKSAECVAKLPADSQGSALKLQLLYLSFCGTDGDNKQCPLAKFITENVSKITDEKAAESEDLKKVLAEDCKNEKCNANMQIAGGIMSQDSIKDAIAILAKGLNAVVQKYKENYEKKTCDAITGNGSDDKDDAVTLKRITFSLIGMILLSSLILL</sequence>
<keyword evidence="3" id="KW-1185">Reference proteome</keyword>
<dbReference type="Proteomes" id="UP000193920">
    <property type="component" value="Unassembled WGS sequence"/>
</dbReference>
<proteinExistence type="predicted"/>
<protein>
    <submittedName>
        <fullName evidence="2">Uncharacterized protein</fullName>
    </submittedName>
</protein>
<name>A0A1Y2DRQ9_9FUNG</name>
<reference evidence="2 3" key="1">
    <citation type="submission" date="2016-08" db="EMBL/GenBank/DDBJ databases">
        <title>A Parts List for Fungal Cellulosomes Revealed by Comparative Genomics.</title>
        <authorList>
            <consortium name="DOE Joint Genome Institute"/>
            <person name="Haitjema C.H."/>
            <person name="Gilmore S.P."/>
            <person name="Henske J.K."/>
            <person name="Solomon K.V."/>
            <person name="De Groot R."/>
            <person name="Kuo A."/>
            <person name="Mondo S.J."/>
            <person name="Salamov A.A."/>
            <person name="Labutti K."/>
            <person name="Zhao Z."/>
            <person name="Chiniquy J."/>
            <person name="Barry K."/>
            <person name="Brewer H.M."/>
            <person name="Purvine S.O."/>
            <person name="Wright A.T."/>
            <person name="Boxma B."/>
            <person name="Van Alen T."/>
            <person name="Hackstein J.H."/>
            <person name="Baker S.E."/>
            <person name="Grigoriev I.V."/>
            <person name="O'Malley M.A."/>
        </authorList>
    </citation>
    <scope>NUCLEOTIDE SEQUENCE [LARGE SCALE GENOMIC DNA]</scope>
    <source>
        <strain evidence="2 3">G1</strain>
    </source>
</reference>
<comment type="caution">
    <text evidence="2">The sequence shown here is derived from an EMBL/GenBank/DDBJ whole genome shotgun (WGS) entry which is preliminary data.</text>
</comment>
<evidence type="ECO:0000256" key="1">
    <source>
        <dbReference type="SAM" id="SignalP"/>
    </source>
</evidence>
<dbReference type="EMBL" id="MCOG01000059">
    <property type="protein sequence ID" value="ORY61834.1"/>
    <property type="molecule type" value="Genomic_DNA"/>
</dbReference>
<feature type="chain" id="PRO_5010984749" evidence="1">
    <location>
        <begin position="19"/>
        <end position="227"/>
    </location>
</feature>
<dbReference type="AlphaFoldDB" id="A0A1Y2DRQ9"/>
<evidence type="ECO:0000313" key="3">
    <source>
        <dbReference type="Proteomes" id="UP000193920"/>
    </source>
</evidence>
<organism evidence="2 3">
    <name type="scientific">Neocallimastix californiae</name>
    <dbReference type="NCBI Taxonomy" id="1754190"/>
    <lineage>
        <taxon>Eukaryota</taxon>
        <taxon>Fungi</taxon>
        <taxon>Fungi incertae sedis</taxon>
        <taxon>Chytridiomycota</taxon>
        <taxon>Chytridiomycota incertae sedis</taxon>
        <taxon>Neocallimastigomycetes</taxon>
        <taxon>Neocallimastigales</taxon>
        <taxon>Neocallimastigaceae</taxon>
        <taxon>Neocallimastix</taxon>
    </lineage>
</organism>
<accession>A0A1Y2DRQ9</accession>
<keyword evidence="1" id="KW-0732">Signal</keyword>
<gene>
    <name evidence="2" type="ORF">LY90DRAFT_505548</name>
</gene>
<feature type="signal peptide" evidence="1">
    <location>
        <begin position="1"/>
        <end position="18"/>
    </location>
</feature>
<evidence type="ECO:0000313" key="2">
    <source>
        <dbReference type="EMBL" id="ORY61834.1"/>
    </source>
</evidence>